<name>A0ACC3MJE8_9PEZI</name>
<organism evidence="1 2">
    <name type="scientific">Vermiconidia calcicola</name>
    <dbReference type="NCBI Taxonomy" id="1690605"/>
    <lineage>
        <taxon>Eukaryota</taxon>
        <taxon>Fungi</taxon>
        <taxon>Dikarya</taxon>
        <taxon>Ascomycota</taxon>
        <taxon>Pezizomycotina</taxon>
        <taxon>Dothideomycetes</taxon>
        <taxon>Dothideomycetidae</taxon>
        <taxon>Mycosphaerellales</taxon>
        <taxon>Extremaceae</taxon>
        <taxon>Vermiconidia</taxon>
    </lineage>
</organism>
<dbReference type="Proteomes" id="UP001281147">
    <property type="component" value="Unassembled WGS sequence"/>
</dbReference>
<keyword evidence="2" id="KW-1185">Reference proteome</keyword>
<accession>A0ACC3MJE8</accession>
<reference evidence="1" key="1">
    <citation type="submission" date="2023-07" db="EMBL/GenBank/DDBJ databases">
        <title>Black Yeasts Isolated from many extreme environments.</title>
        <authorList>
            <person name="Coleine C."/>
            <person name="Stajich J.E."/>
            <person name="Selbmann L."/>
        </authorList>
    </citation>
    <scope>NUCLEOTIDE SEQUENCE</scope>
    <source>
        <strain evidence="1">CCFEE 5714</strain>
    </source>
</reference>
<dbReference type="EMBL" id="JAUTXU010000241">
    <property type="protein sequence ID" value="KAK3696450.1"/>
    <property type="molecule type" value="Genomic_DNA"/>
</dbReference>
<sequence length="598" mass="65320">MIDGKLAVPLSPPTSPRMSETGAKLDDYQPQRAPNTLPNDVTVSLPRPENARSVGGSQVPQQPAGEEHSGRPSLRSYKSFPYSMGPSSRTRDQASKGQSTADILRGSTQRVLSQGPQPTATSNLREPTYGGSAPTSPIGHLTPDSSKVERNENDDDMEMEDDDMDSDIAELEEEAGRPPQTAAELRAQKRKMKRFRLTHNQTRFLMSEFARQAHPDAAHRERLSREIPGLSPRQVQVWFQNRRAKLKRLTTDDRERMMRSRALPAGFDMTQALHSPFGASTPTAGTPTASTGTFAPFAESSGLQPLTLDTFRRGPEYKPYAPQQYVSPTGMTPSLGAFGFTPPQSATETMSPGSVASPFSFQPQESPRRHPFGVTLPAQPGYPGHTSSIPRLHTHDRFARPAGEVTASPLRTSMSYSGLAAASAAQEQTERTQSFSEHPSYTHDHPRASRSVTNPNAANSGPYGLGFSYAHDPPYQPIEQGQSTSLGMSQQPNVEWNQYRRSSSQLAGPPISYAQYPSANFPNAHVPQYSSYISQQFGSPYQQASAYQDLRDNIGQRAQQTYTPVAQQPSHLARFTGSSSNPEEPGDNSDGGVAVEPY</sequence>
<protein>
    <submittedName>
        <fullName evidence="1">Uncharacterized protein</fullName>
    </submittedName>
</protein>
<comment type="caution">
    <text evidence="1">The sequence shown here is derived from an EMBL/GenBank/DDBJ whole genome shotgun (WGS) entry which is preliminary data.</text>
</comment>
<evidence type="ECO:0000313" key="1">
    <source>
        <dbReference type="EMBL" id="KAK3696450.1"/>
    </source>
</evidence>
<evidence type="ECO:0000313" key="2">
    <source>
        <dbReference type="Proteomes" id="UP001281147"/>
    </source>
</evidence>
<gene>
    <name evidence="1" type="ORF">LTR37_017951</name>
</gene>
<proteinExistence type="predicted"/>